<dbReference type="RefSeq" id="WP_143037785.1">
    <property type="nucleotide sequence ID" value="NZ_FNXE01000038.1"/>
</dbReference>
<evidence type="ECO:0000313" key="1">
    <source>
        <dbReference type="EMBL" id="SEH95309.1"/>
    </source>
</evidence>
<reference evidence="1 2" key="1">
    <citation type="submission" date="2016-10" db="EMBL/GenBank/DDBJ databases">
        <authorList>
            <person name="de Groot N.N."/>
        </authorList>
    </citation>
    <scope>NUCLEOTIDE SEQUENCE [LARGE SCALE GENOMIC DNA]</scope>
    <source>
        <strain evidence="1 2">CGMCC 1.10825</strain>
    </source>
</reference>
<dbReference type="EMBL" id="FNXE01000038">
    <property type="protein sequence ID" value="SEH95309.1"/>
    <property type="molecule type" value="Genomic_DNA"/>
</dbReference>
<evidence type="ECO:0000313" key="2">
    <source>
        <dbReference type="Proteomes" id="UP000199634"/>
    </source>
</evidence>
<dbReference type="Proteomes" id="UP000199634">
    <property type="component" value="Unassembled WGS sequence"/>
</dbReference>
<keyword evidence="2" id="KW-1185">Reference proteome</keyword>
<dbReference type="OrthoDB" id="982108at2"/>
<proteinExistence type="predicted"/>
<accession>A0A1H6M284</accession>
<organism evidence="1 2">
    <name type="scientific">Paenimyroides marinum</name>
    <dbReference type="NCBI Taxonomy" id="1159016"/>
    <lineage>
        <taxon>Bacteria</taxon>
        <taxon>Pseudomonadati</taxon>
        <taxon>Bacteroidota</taxon>
        <taxon>Flavobacteriia</taxon>
        <taxon>Flavobacteriales</taxon>
        <taxon>Flavobacteriaceae</taxon>
        <taxon>Paenimyroides</taxon>
    </lineage>
</organism>
<sequence>MGDTAYWYKYAKELEEKIELTDFEKTTSKFSFRFRNYGQVVEIIKDSTNISGSVTNYLYYRRKENSERKTLFRKEFLSEAQAKNIYEIVQNAEISELPSDKDIKNWSQGFDGITYIFECADKSTYSFKNYWSPEGQKIPEAARIQKFINVLKDTLNLAEDYERFEVNLPKRTGFYDVGSISTRYSIYSTTYLGYSGATKLPLGFFAAHYTSYLGNKEVNVGGLVQYNFDSNGFYYLSLRASKSVLFFKEEKLRDFAFYSYQNRKLNIKSINSHLQNHQFLYGLYFDNFGVGAGFDYLKEKTIDKTGILIYADRYFKKLNLSTTIYSSIFNNQINYKIDIERNFNLGDRSPIDNISLGLGYEDFMNYKDVYFMILTRF</sequence>
<gene>
    <name evidence="1" type="ORF">SAMN02927937_02348</name>
</gene>
<dbReference type="AlphaFoldDB" id="A0A1H6M284"/>
<protein>
    <submittedName>
        <fullName evidence="1">Uncharacterized protein</fullName>
    </submittedName>
</protein>
<name>A0A1H6M284_9FLAO</name>